<comment type="caution">
    <text evidence="1">The sequence shown here is derived from an EMBL/GenBank/DDBJ whole genome shotgun (WGS) entry which is preliminary data.</text>
</comment>
<gene>
    <name evidence="1" type="ORF">FWK35_00009046</name>
</gene>
<dbReference type="AlphaFoldDB" id="A0A6G0ZAL9"/>
<sequence length="60" mass="6726">MTQTRAVDFHSTHCRIWITGPSGQPATIIHAYYNYYIIRAHSIGCGGGVGSYYNVIIMYV</sequence>
<dbReference type="Proteomes" id="UP000478052">
    <property type="component" value="Unassembled WGS sequence"/>
</dbReference>
<proteinExistence type="predicted"/>
<reference evidence="1 2" key="1">
    <citation type="submission" date="2019-08" db="EMBL/GenBank/DDBJ databases">
        <title>Whole genome of Aphis craccivora.</title>
        <authorList>
            <person name="Voronova N.V."/>
            <person name="Shulinski R.S."/>
            <person name="Bandarenka Y.V."/>
            <person name="Zhorov D.G."/>
            <person name="Warner D."/>
        </authorList>
    </citation>
    <scope>NUCLEOTIDE SEQUENCE [LARGE SCALE GENOMIC DNA]</scope>
    <source>
        <strain evidence="1">180601</strain>
        <tissue evidence="1">Whole Body</tissue>
    </source>
</reference>
<protein>
    <submittedName>
        <fullName evidence="1">Uncharacterized protein</fullName>
    </submittedName>
</protein>
<evidence type="ECO:0000313" key="2">
    <source>
        <dbReference type="Proteomes" id="UP000478052"/>
    </source>
</evidence>
<keyword evidence="2" id="KW-1185">Reference proteome</keyword>
<organism evidence="1 2">
    <name type="scientific">Aphis craccivora</name>
    <name type="common">Cowpea aphid</name>
    <dbReference type="NCBI Taxonomy" id="307492"/>
    <lineage>
        <taxon>Eukaryota</taxon>
        <taxon>Metazoa</taxon>
        <taxon>Ecdysozoa</taxon>
        <taxon>Arthropoda</taxon>
        <taxon>Hexapoda</taxon>
        <taxon>Insecta</taxon>
        <taxon>Pterygota</taxon>
        <taxon>Neoptera</taxon>
        <taxon>Paraneoptera</taxon>
        <taxon>Hemiptera</taxon>
        <taxon>Sternorrhyncha</taxon>
        <taxon>Aphidomorpha</taxon>
        <taxon>Aphidoidea</taxon>
        <taxon>Aphididae</taxon>
        <taxon>Aphidini</taxon>
        <taxon>Aphis</taxon>
        <taxon>Aphis</taxon>
    </lineage>
</organism>
<dbReference type="EMBL" id="VUJU01000872">
    <property type="protein sequence ID" value="KAF0767912.1"/>
    <property type="molecule type" value="Genomic_DNA"/>
</dbReference>
<accession>A0A6G0ZAL9</accession>
<evidence type="ECO:0000313" key="1">
    <source>
        <dbReference type="EMBL" id="KAF0767912.1"/>
    </source>
</evidence>
<name>A0A6G0ZAL9_APHCR</name>